<dbReference type="STRING" id="1348624.GCA_001591545_00085"/>
<evidence type="ECO:0000313" key="3">
    <source>
        <dbReference type="Proteomes" id="UP000249134"/>
    </source>
</evidence>
<evidence type="ECO:0000313" key="2">
    <source>
        <dbReference type="EMBL" id="SQI53615.1"/>
    </source>
</evidence>
<name>A0A2X4YPK4_LEDLE</name>
<gene>
    <name evidence="2" type="ORF">NCTC4824_00985</name>
</gene>
<proteinExistence type="predicted"/>
<sequence>MKTDSLILVLILWGMPTFIVVRGYLKMNTEDKKSAINDFRSRRFILTTGFINFGAFCAHLGFLFDISIVKIIGLLFFILGGIFIIVNIWNERKISSLFMIILIVIFFVGVWKN</sequence>
<keyword evidence="1" id="KW-0472">Membrane</keyword>
<dbReference type="AlphaFoldDB" id="A0A2X4YPK4"/>
<feature type="transmembrane region" description="Helical" evidence="1">
    <location>
        <begin position="94"/>
        <end position="111"/>
    </location>
</feature>
<feature type="transmembrane region" description="Helical" evidence="1">
    <location>
        <begin position="44"/>
        <end position="62"/>
    </location>
</feature>
<accession>A0A2X4YPK4</accession>
<dbReference type="RefSeq" id="WP_066135855.1">
    <property type="nucleotide sequence ID" value="NZ_CBCSGM010000001.1"/>
</dbReference>
<feature type="transmembrane region" description="Helical" evidence="1">
    <location>
        <begin position="68"/>
        <end position="89"/>
    </location>
</feature>
<dbReference type="KEGG" id="blen:NCTC4824_00985"/>
<reference evidence="2 3" key="1">
    <citation type="submission" date="2018-06" db="EMBL/GenBank/DDBJ databases">
        <authorList>
            <consortium name="Pathogen Informatics"/>
            <person name="Doyle S."/>
        </authorList>
    </citation>
    <scope>NUCLEOTIDE SEQUENCE [LARGE SCALE GENOMIC DNA]</scope>
    <source>
        <strain evidence="2 3">NCTC4824</strain>
    </source>
</reference>
<keyword evidence="1" id="KW-1133">Transmembrane helix</keyword>
<keyword evidence="3" id="KW-1185">Reference proteome</keyword>
<evidence type="ECO:0000256" key="1">
    <source>
        <dbReference type="SAM" id="Phobius"/>
    </source>
</evidence>
<organism evidence="2 3">
    <name type="scientific">Lederbergia lenta</name>
    <name type="common">Bacillus lentus</name>
    <dbReference type="NCBI Taxonomy" id="1467"/>
    <lineage>
        <taxon>Bacteria</taxon>
        <taxon>Bacillati</taxon>
        <taxon>Bacillota</taxon>
        <taxon>Bacilli</taxon>
        <taxon>Bacillales</taxon>
        <taxon>Bacillaceae</taxon>
        <taxon>Lederbergia</taxon>
    </lineage>
</organism>
<feature type="transmembrane region" description="Helical" evidence="1">
    <location>
        <begin position="6"/>
        <end position="24"/>
    </location>
</feature>
<protein>
    <submittedName>
        <fullName evidence="2">Uncharacterized protein</fullName>
    </submittedName>
</protein>
<keyword evidence="1" id="KW-0812">Transmembrane</keyword>
<dbReference type="EMBL" id="LS483476">
    <property type="protein sequence ID" value="SQI53615.1"/>
    <property type="molecule type" value="Genomic_DNA"/>
</dbReference>
<dbReference type="Proteomes" id="UP000249134">
    <property type="component" value="Chromosome 1"/>
</dbReference>